<evidence type="ECO:0000256" key="5">
    <source>
        <dbReference type="ARBA" id="ARBA00022840"/>
    </source>
</evidence>
<dbReference type="SUPFAM" id="SSF103473">
    <property type="entry name" value="MFS general substrate transporter"/>
    <property type="match status" value="1"/>
</dbReference>
<dbReference type="Pfam" id="PF03219">
    <property type="entry name" value="TLC"/>
    <property type="match status" value="1"/>
</dbReference>
<evidence type="ECO:0000256" key="8">
    <source>
        <dbReference type="RuleBase" id="RU363121"/>
    </source>
</evidence>
<keyword evidence="6 8" id="KW-1133">Transmembrane helix</keyword>
<keyword evidence="7 8" id="KW-0472">Membrane</keyword>
<keyword evidence="10" id="KW-1185">Reference proteome</keyword>
<feature type="transmembrane region" description="Helical" evidence="8">
    <location>
        <begin position="92"/>
        <end position="111"/>
    </location>
</feature>
<feature type="transmembrane region" description="Helical" evidence="8">
    <location>
        <begin position="310"/>
        <end position="337"/>
    </location>
</feature>
<proteinExistence type="inferred from homology"/>
<keyword evidence="2 8" id="KW-0813">Transport</keyword>
<comment type="caution">
    <text evidence="9">The sequence shown here is derived from an EMBL/GenBank/DDBJ whole genome shotgun (WGS) entry which is preliminary data.</text>
</comment>
<dbReference type="Proteomes" id="UP001575181">
    <property type="component" value="Unassembled WGS sequence"/>
</dbReference>
<evidence type="ECO:0000256" key="7">
    <source>
        <dbReference type="ARBA" id="ARBA00023136"/>
    </source>
</evidence>
<organism evidence="9 10">
    <name type="scientific">Thiohalorhabdus methylotrophus</name>
    <dbReference type="NCBI Taxonomy" id="3242694"/>
    <lineage>
        <taxon>Bacteria</taxon>
        <taxon>Pseudomonadati</taxon>
        <taxon>Pseudomonadota</taxon>
        <taxon>Gammaproteobacteria</taxon>
        <taxon>Thiohalorhabdales</taxon>
        <taxon>Thiohalorhabdaceae</taxon>
        <taxon>Thiohalorhabdus</taxon>
    </lineage>
</organism>
<name>A0ABV4TRW5_9GAMM</name>
<dbReference type="InterPro" id="IPR036259">
    <property type="entry name" value="MFS_trans_sf"/>
</dbReference>
<evidence type="ECO:0000256" key="4">
    <source>
        <dbReference type="ARBA" id="ARBA00022741"/>
    </source>
</evidence>
<feature type="transmembrane region" description="Helical" evidence="8">
    <location>
        <begin position="375"/>
        <end position="395"/>
    </location>
</feature>
<dbReference type="InterPro" id="IPR004667">
    <property type="entry name" value="ADP_ATP_car_bac_type"/>
</dbReference>
<protein>
    <recommendedName>
        <fullName evidence="8">ADP,ATP carrier protein</fullName>
    </recommendedName>
</protein>
<feature type="transmembrane region" description="Helical" evidence="8">
    <location>
        <begin position="117"/>
        <end position="140"/>
    </location>
</feature>
<feature type="transmembrane region" description="Helical" evidence="8">
    <location>
        <begin position="235"/>
        <end position="258"/>
    </location>
</feature>
<comment type="subcellular location">
    <subcellularLocation>
        <location evidence="1 8">Membrane</location>
        <topology evidence="1 8">Multi-pass membrane protein</topology>
    </subcellularLocation>
</comment>
<reference evidence="9 10" key="1">
    <citation type="submission" date="2024-08" db="EMBL/GenBank/DDBJ databases">
        <title>Whole-genome sequencing of halo(alkali)philic microorganisms from hypersaline lakes.</title>
        <authorList>
            <person name="Sorokin D.Y."/>
            <person name="Merkel A.Y."/>
            <person name="Messina E."/>
            <person name="Yakimov M."/>
        </authorList>
    </citation>
    <scope>NUCLEOTIDE SEQUENCE [LARGE SCALE GENOMIC DNA]</scope>
    <source>
        <strain evidence="9 10">Cl-TMA</strain>
    </source>
</reference>
<feature type="transmembrane region" description="Helical" evidence="8">
    <location>
        <begin position="28"/>
        <end position="45"/>
    </location>
</feature>
<evidence type="ECO:0000256" key="1">
    <source>
        <dbReference type="ARBA" id="ARBA00004141"/>
    </source>
</evidence>
<dbReference type="EMBL" id="JBGUAW010000001">
    <property type="protein sequence ID" value="MFA9459281.1"/>
    <property type="molecule type" value="Genomic_DNA"/>
</dbReference>
<dbReference type="PANTHER" id="PTHR43596">
    <property type="entry name" value="ADP,ATP CARRIER PROTEIN"/>
    <property type="match status" value="1"/>
</dbReference>
<dbReference type="PANTHER" id="PTHR43596:SF1">
    <property type="entry name" value="ADP,ATP CARRIER PROTEIN"/>
    <property type="match status" value="1"/>
</dbReference>
<feature type="transmembrane region" description="Helical" evidence="8">
    <location>
        <begin position="177"/>
        <end position="199"/>
    </location>
</feature>
<keyword evidence="5 8" id="KW-0067">ATP-binding</keyword>
<dbReference type="RefSeq" id="WP_373654072.1">
    <property type="nucleotide sequence ID" value="NZ_JBGUAW010000001.1"/>
</dbReference>
<keyword evidence="3 8" id="KW-0812">Transmembrane</keyword>
<feature type="transmembrane region" description="Helical" evidence="8">
    <location>
        <begin position="278"/>
        <end position="298"/>
    </location>
</feature>
<feature type="transmembrane region" description="Helical" evidence="8">
    <location>
        <begin position="61"/>
        <end position="80"/>
    </location>
</feature>
<evidence type="ECO:0000313" key="9">
    <source>
        <dbReference type="EMBL" id="MFA9459281.1"/>
    </source>
</evidence>
<evidence type="ECO:0000256" key="3">
    <source>
        <dbReference type="ARBA" id="ARBA00022692"/>
    </source>
</evidence>
<feature type="transmembrane region" description="Helical" evidence="8">
    <location>
        <begin position="402"/>
        <end position="421"/>
    </location>
</feature>
<evidence type="ECO:0000313" key="10">
    <source>
        <dbReference type="Proteomes" id="UP001575181"/>
    </source>
</evidence>
<feature type="transmembrane region" description="Helical" evidence="8">
    <location>
        <begin position="152"/>
        <end position="171"/>
    </location>
</feature>
<gene>
    <name evidence="9" type="ORF">ACERLL_00385</name>
</gene>
<keyword evidence="4 8" id="KW-0547">Nucleotide-binding</keyword>
<comment type="similarity">
    <text evidence="8">Belongs to the ADP/ATP translocase tlc family.</text>
</comment>
<evidence type="ECO:0000256" key="6">
    <source>
        <dbReference type="ARBA" id="ARBA00022989"/>
    </source>
</evidence>
<accession>A0ABV4TRW5</accession>
<evidence type="ECO:0000256" key="2">
    <source>
        <dbReference type="ARBA" id="ARBA00022448"/>
    </source>
</evidence>
<sequence>MSRNWVTLAFQRLLGLVTEIRPDELQTTLRLAARIFLVMVAYYLLKPTREALILADGSAELRSYAVAFQAGLMFLVLPLYSHFSRRYAGEGIFVGVTLFFISNLGLFYFLGTGGARLGLVFFIWLGIFNVTQIAQFWALAAHVHTVQSGQRLFAFIALGGSLGAVVGSQLAEWLFEVLGPFQLMLVAMGVLFSAIFAGGKLPGRAEGDREGRPTGIGALLGGLVPVLRSPYLRKIALFVVLLNCINTIGEFILAEMVVGHVEATLSPGESKEARIGAFYADFFAWVNLLTLLFQLFLVSRLYRTIGVQGALLVLPLIALSGYMLMAFFPVFAVVRVIKVLENSTDYSIQTTTRHVLFLPETTDGKYAGKTTIETLFWRMGDLLQAGVVFLGVSYLGFKTSDFALFNLGLAVLWLLVAFRIARSYQVLAGPLNADGPYAGVRKTPATAARK</sequence>